<accession>A0A1W1D4D7</accession>
<reference evidence="1" key="1">
    <citation type="submission" date="2016-10" db="EMBL/GenBank/DDBJ databases">
        <authorList>
            <person name="de Groot N.N."/>
        </authorList>
    </citation>
    <scope>NUCLEOTIDE SEQUENCE</scope>
</reference>
<name>A0A1W1D4D7_9ZZZZ</name>
<gene>
    <name evidence="1" type="ORF">MNB_SM-3-668</name>
</gene>
<proteinExistence type="predicted"/>
<organism evidence="1">
    <name type="scientific">hydrothermal vent metagenome</name>
    <dbReference type="NCBI Taxonomy" id="652676"/>
    <lineage>
        <taxon>unclassified sequences</taxon>
        <taxon>metagenomes</taxon>
        <taxon>ecological metagenomes</taxon>
    </lineage>
</organism>
<evidence type="ECO:0000313" key="1">
    <source>
        <dbReference type="EMBL" id="SFV75483.1"/>
    </source>
</evidence>
<dbReference type="AlphaFoldDB" id="A0A1W1D4D7"/>
<dbReference type="EMBL" id="FPHP01000041">
    <property type="protein sequence ID" value="SFV75483.1"/>
    <property type="molecule type" value="Genomic_DNA"/>
</dbReference>
<protein>
    <submittedName>
        <fullName evidence="1">Uncharacterized protein</fullName>
    </submittedName>
</protein>
<sequence length="171" mass="20336">MARLISAPLSLMFDKVSTNQEGFEREYHQLNDSDDNAIHKWLKLAKARGETAETDPILLNLLVELHNKIDALEMFLKDEKPQRVFLQYNAIIDAIGFEHFEISKPLFEEQETYYGRIDMPIYPKRDIGIFFQAETKTLAKITRMHERDEQEWNAYFTSRERILIREARRKK</sequence>